<organism evidence="2 3">
    <name type="scientific">Prolixibacter bellariivorans</name>
    <dbReference type="NCBI Taxonomy" id="314319"/>
    <lineage>
        <taxon>Bacteria</taxon>
        <taxon>Pseudomonadati</taxon>
        <taxon>Bacteroidota</taxon>
        <taxon>Bacteroidia</taxon>
        <taxon>Marinilabiliales</taxon>
        <taxon>Prolixibacteraceae</taxon>
        <taxon>Prolixibacter</taxon>
    </lineage>
</organism>
<dbReference type="Pfam" id="PF19777">
    <property type="entry name" value="DUF6263"/>
    <property type="match status" value="1"/>
</dbReference>
<protein>
    <recommendedName>
        <fullName evidence="4">DUF4412 domain-containing protein</fullName>
    </recommendedName>
</protein>
<keyword evidence="3" id="KW-1185">Reference proteome</keyword>
<dbReference type="EMBL" id="BLAX01000001">
    <property type="protein sequence ID" value="GET31620.1"/>
    <property type="molecule type" value="Genomic_DNA"/>
</dbReference>
<sequence>MKKLLLTTIVALGVAFTCQAKKTELSLHLQKGKAYTQITDSHVTIDQQVQGQQMKIVMEIKGSMTFKVTAVTAAGYHMDVQYDSLGLSMQMPQGSMEFSSEKNDASDVFSSVLKAMKNRPFQVAMTKQGKITEVKNLDKLFDSMFADSPQLPEQQKAQMKAQLVRSYGEDAFKGNVEMTLAIYPDKPVAPGDTWVMENKQQSGMPIEITTTYTYKANEGSDYLITGDSKIKTSDPDEFVENNGMQMKYNMDGTMTSEIKVDKATGWIKEARLKQEMQGTTIIKANAQMPNDMQIPMTMHNEMTFTDK</sequence>
<gene>
    <name evidence="2" type="ORF">PbJCM13498_04830</name>
</gene>
<evidence type="ECO:0000256" key="1">
    <source>
        <dbReference type="SAM" id="SignalP"/>
    </source>
</evidence>
<comment type="caution">
    <text evidence="2">The sequence shown here is derived from an EMBL/GenBank/DDBJ whole genome shotgun (WGS) entry which is preliminary data.</text>
</comment>
<feature type="signal peptide" evidence="1">
    <location>
        <begin position="1"/>
        <end position="20"/>
    </location>
</feature>
<reference evidence="2 3" key="1">
    <citation type="submission" date="2019-10" db="EMBL/GenBank/DDBJ databases">
        <title>Prolixibacter strains distinguished by the presence of nitrate reductase genes were adept at nitrate-dependent anaerobic corrosion of metallic iron and carbon steel.</title>
        <authorList>
            <person name="Iino T."/>
            <person name="Shono N."/>
            <person name="Ito K."/>
            <person name="Nakamura R."/>
            <person name="Sueoka K."/>
            <person name="Harayama S."/>
            <person name="Ohkuma M."/>
        </authorList>
    </citation>
    <scope>NUCLEOTIDE SEQUENCE [LARGE SCALE GENOMIC DNA]</scope>
    <source>
        <strain evidence="2 3">JCM 13498</strain>
    </source>
</reference>
<feature type="chain" id="PRO_5024284651" description="DUF4412 domain-containing protein" evidence="1">
    <location>
        <begin position="21"/>
        <end position="307"/>
    </location>
</feature>
<keyword evidence="1" id="KW-0732">Signal</keyword>
<proteinExistence type="predicted"/>
<dbReference type="InterPro" id="IPR046230">
    <property type="entry name" value="DUF6263"/>
</dbReference>
<dbReference type="Proteomes" id="UP000391834">
    <property type="component" value="Unassembled WGS sequence"/>
</dbReference>
<evidence type="ECO:0000313" key="3">
    <source>
        <dbReference type="Proteomes" id="UP000391834"/>
    </source>
</evidence>
<accession>A0A5M4AUI1</accession>
<evidence type="ECO:0000313" key="2">
    <source>
        <dbReference type="EMBL" id="GET31620.1"/>
    </source>
</evidence>
<dbReference type="AlphaFoldDB" id="A0A5M4AUI1"/>
<dbReference type="OrthoDB" id="3034330at2"/>
<evidence type="ECO:0008006" key="4">
    <source>
        <dbReference type="Google" id="ProtNLM"/>
    </source>
</evidence>
<dbReference type="RefSeq" id="WP_025863766.1">
    <property type="nucleotide sequence ID" value="NZ_BLAX01000001.1"/>
</dbReference>
<name>A0A5M4AUI1_9BACT</name>